<proteinExistence type="predicted"/>
<evidence type="ECO:0000256" key="1">
    <source>
        <dbReference type="SAM" id="Phobius"/>
    </source>
</evidence>
<reference evidence="2" key="1">
    <citation type="submission" date="2021-08" db="EMBL/GenBank/DDBJ databases">
        <title>WGS assembly of Ceratopteris richardii.</title>
        <authorList>
            <person name="Marchant D.B."/>
            <person name="Chen G."/>
            <person name="Jenkins J."/>
            <person name="Shu S."/>
            <person name="Leebens-Mack J."/>
            <person name="Grimwood J."/>
            <person name="Schmutz J."/>
            <person name="Soltis P."/>
            <person name="Soltis D."/>
            <person name="Chen Z.-H."/>
        </authorList>
    </citation>
    <scope>NUCLEOTIDE SEQUENCE</scope>
    <source>
        <strain evidence="2">Whitten #5841</strain>
        <tissue evidence="2">Leaf</tissue>
    </source>
</reference>
<dbReference type="Gene3D" id="3.40.50.11350">
    <property type="match status" value="1"/>
</dbReference>
<gene>
    <name evidence="2" type="ORF">KP509_16G050800</name>
</gene>
<evidence type="ECO:0008006" key="4">
    <source>
        <dbReference type="Google" id="ProtNLM"/>
    </source>
</evidence>
<dbReference type="OrthoDB" id="1903705at2759"/>
<organism evidence="2 3">
    <name type="scientific">Ceratopteris richardii</name>
    <name type="common">Triangle waterfern</name>
    <dbReference type="NCBI Taxonomy" id="49495"/>
    <lineage>
        <taxon>Eukaryota</taxon>
        <taxon>Viridiplantae</taxon>
        <taxon>Streptophyta</taxon>
        <taxon>Embryophyta</taxon>
        <taxon>Tracheophyta</taxon>
        <taxon>Polypodiopsida</taxon>
        <taxon>Polypodiidae</taxon>
        <taxon>Polypodiales</taxon>
        <taxon>Pteridineae</taxon>
        <taxon>Pteridaceae</taxon>
        <taxon>Parkerioideae</taxon>
        <taxon>Ceratopteris</taxon>
    </lineage>
</organism>
<evidence type="ECO:0000313" key="3">
    <source>
        <dbReference type="Proteomes" id="UP000825935"/>
    </source>
</evidence>
<evidence type="ECO:0000313" key="2">
    <source>
        <dbReference type="EMBL" id="KAH7387962.1"/>
    </source>
</evidence>
<keyword evidence="3" id="KW-1185">Reference proteome</keyword>
<sequence length="409" mass="46138">MGDLKQLIAKPLKGPKTSHQSEYKDAAVSEGRAPAPMPFMMIRVLCLISLLVLGLLITTISQSFSDLTLFNSPPPQYLYWGSRIDCPGKHCDTCAGLGHQESSLRCALEEALFLRRTFVMPSQMCLNQIHNDKGILRGSNNSGDFEGWGVSSSAMDSLYDLALISKTVRVILDSSAEWREALAKARILNTAIDVQGISRSKLREESPYTEAMVINRTASPLAWFVECSDRKNHTNVLLPYSFLPKMASKPLKVAAEKVMKKLGDYDAIHVRRGDKIKLRKDRFGVKRTMFPHLDRDTRASAILKRVGNWIPEGRTLFIASNEREPGFFDPLGTRYKLAFISHFKDIVDPVVQNNYQLFIIERLILFGAKTYVKTFKEEPSDLSLTDDVKKKLRAWEIPVYTFDESPSPS</sequence>
<dbReference type="EMBL" id="CM035421">
    <property type="protein sequence ID" value="KAH7387962.1"/>
    <property type="molecule type" value="Genomic_DNA"/>
</dbReference>
<protein>
    <recommendedName>
        <fullName evidence="4">O-fucosyltransferase family protein</fullName>
    </recommendedName>
</protein>
<keyword evidence="1" id="KW-0472">Membrane</keyword>
<dbReference type="Proteomes" id="UP000825935">
    <property type="component" value="Chromosome 16"/>
</dbReference>
<dbReference type="OMA" id="WEENSCS"/>
<accession>A0A8T2T091</accession>
<dbReference type="AlphaFoldDB" id="A0A8T2T091"/>
<dbReference type="GO" id="GO:0005794">
    <property type="term" value="C:Golgi apparatus"/>
    <property type="evidence" value="ECO:0007669"/>
    <property type="project" value="TreeGrafter"/>
</dbReference>
<keyword evidence="1" id="KW-1133">Transmembrane helix</keyword>
<dbReference type="PANTHER" id="PTHR31469:SF8">
    <property type="entry name" value="OS07G0641000 PROTEIN"/>
    <property type="match status" value="1"/>
</dbReference>
<comment type="caution">
    <text evidence="2">The sequence shown here is derived from an EMBL/GenBank/DDBJ whole genome shotgun (WGS) entry which is preliminary data.</text>
</comment>
<dbReference type="PANTHER" id="PTHR31469">
    <property type="entry name" value="OS07G0633600 PROTEIN"/>
    <property type="match status" value="1"/>
</dbReference>
<feature type="transmembrane region" description="Helical" evidence="1">
    <location>
        <begin position="42"/>
        <end position="64"/>
    </location>
</feature>
<name>A0A8T2T091_CERRI</name>
<keyword evidence="1" id="KW-0812">Transmembrane</keyword>